<comment type="caution">
    <text evidence="3">Lacks conserved residue(s) required for the propagation of feature annotation.</text>
</comment>
<accession>A0A7R9L1X4</accession>
<dbReference type="PROSITE" id="PS51864">
    <property type="entry name" value="ASTACIN"/>
    <property type="match status" value="1"/>
</dbReference>
<dbReference type="EMBL" id="OC865458">
    <property type="protein sequence ID" value="CAD7632373.1"/>
    <property type="molecule type" value="Genomic_DNA"/>
</dbReference>
<keyword evidence="3 4" id="KW-0378">Hydrolase</keyword>
<feature type="binding site" evidence="3">
    <location>
        <position position="170"/>
    </location>
    <ligand>
        <name>Zn(2+)</name>
        <dbReference type="ChEBI" id="CHEBI:29105"/>
        <note>catalytic</note>
    </ligand>
</feature>
<feature type="binding site" evidence="3">
    <location>
        <position position="164"/>
    </location>
    <ligand>
        <name>Zn(2+)</name>
        <dbReference type="ChEBI" id="CHEBI:29105"/>
        <note>catalytic</note>
    </ligand>
</feature>
<dbReference type="SMART" id="SM00235">
    <property type="entry name" value="ZnMc"/>
    <property type="match status" value="1"/>
</dbReference>
<reference evidence="6" key="1">
    <citation type="submission" date="2020-11" db="EMBL/GenBank/DDBJ databases">
        <authorList>
            <person name="Tran Van P."/>
        </authorList>
    </citation>
    <scope>NUCLEOTIDE SEQUENCE</scope>
</reference>
<dbReference type="Gene3D" id="3.40.390.10">
    <property type="entry name" value="Collagenase (Catalytic Domain)"/>
    <property type="match status" value="1"/>
</dbReference>
<dbReference type="InterPro" id="IPR024079">
    <property type="entry name" value="MetalloPept_cat_dom_sf"/>
</dbReference>
<keyword evidence="3 4" id="KW-0645">Protease</keyword>
<evidence type="ECO:0000313" key="6">
    <source>
        <dbReference type="EMBL" id="CAD7632373.1"/>
    </source>
</evidence>
<feature type="active site" evidence="3">
    <location>
        <position position="161"/>
    </location>
</feature>
<feature type="binding site" evidence="3">
    <location>
        <position position="160"/>
    </location>
    <ligand>
        <name>Zn(2+)</name>
        <dbReference type="ChEBI" id="CHEBI:29105"/>
        <note>catalytic</note>
    </ligand>
</feature>
<dbReference type="PRINTS" id="PR00480">
    <property type="entry name" value="ASTACIN"/>
</dbReference>
<protein>
    <recommendedName>
        <fullName evidence="4">Metalloendopeptidase</fullName>
        <ecNumber evidence="4">3.4.24.-</ecNumber>
    </recommendedName>
</protein>
<dbReference type="InterPro" id="IPR034035">
    <property type="entry name" value="Astacin-like_dom"/>
</dbReference>
<dbReference type="SUPFAM" id="SSF55486">
    <property type="entry name" value="Metalloproteases ('zincins'), catalytic domain"/>
    <property type="match status" value="1"/>
</dbReference>
<feature type="chain" id="PRO_5035956888" description="Metalloendopeptidase" evidence="4">
    <location>
        <begin position="22"/>
        <end position="265"/>
    </location>
</feature>
<dbReference type="EMBL" id="CAJPIZ010010883">
    <property type="protein sequence ID" value="CAG2112803.1"/>
    <property type="molecule type" value="Genomic_DNA"/>
</dbReference>
<dbReference type="EC" id="3.4.24.-" evidence="4"/>
<keyword evidence="3 4" id="KW-0862">Zinc</keyword>
<comment type="subunit">
    <text evidence="1">Monomer.</text>
</comment>
<evidence type="ECO:0000256" key="2">
    <source>
        <dbReference type="ARBA" id="ARBA00025529"/>
    </source>
</evidence>
<keyword evidence="3 4" id="KW-0479">Metal-binding</keyword>
<dbReference type="GO" id="GO:0006508">
    <property type="term" value="P:proteolysis"/>
    <property type="evidence" value="ECO:0007669"/>
    <property type="project" value="UniProtKB-KW"/>
</dbReference>
<dbReference type="GO" id="GO:0004222">
    <property type="term" value="F:metalloendopeptidase activity"/>
    <property type="evidence" value="ECO:0007669"/>
    <property type="project" value="UniProtKB-UniRule"/>
</dbReference>
<feature type="domain" description="Peptidase M12A" evidence="5">
    <location>
        <begin position="69"/>
        <end position="265"/>
    </location>
</feature>
<evidence type="ECO:0000256" key="3">
    <source>
        <dbReference type="PROSITE-ProRule" id="PRU01211"/>
    </source>
</evidence>
<keyword evidence="4" id="KW-0732">Signal</keyword>
<dbReference type="OrthoDB" id="6411869at2759"/>
<comment type="function">
    <text evidence="2">Zinc metalloprotease. Provoques deadhesion of endothelial cells from cell cultures, and also degradation of fibronectin, fibrinogen and gelatin in vitro. Its role in the venom is not fully understood but it might act as a spreading factor that facilitates diffusion of other venom toxins. Alternatively, it might be involved in the proteolytic processing of other venom toxins or it might play a role in extra-oral digestion of prey.</text>
</comment>
<evidence type="ECO:0000313" key="7">
    <source>
        <dbReference type="Proteomes" id="UP000759131"/>
    </source>
</evidence>
<dbReference type="AlphaFoldDB" id="A0A7R9L1X4"/>
<keyword evidence="7" id="KW-1185">Reference proteome</keyword>
<organism evidence="6">
    <name type="scientific">Medioppia subpectinata</name>
    <dbReference type="NCBI Taxonomy" id="1979941"/>
    <lineage>
        <taxon>Eukaryota</taxon>
        <taxon>Metazoa</taxon>
        <taxon>Ecdysozoa</taxon>
        <taxon>Arthropoda</taxon>
        <taxon>Chelicerata</taxon>
        <taxon>Arachnida</taxon>
        <taxon>Acari</taxon>
        <taxon>Acariformes</taxon>
        <taxon>Sarcoptiformes</taxon>
        <taxon>Oribatida</taxon>
        <taxon>Brachypylina</taxon>
        <taxon>Oppioidea</taxon>
        <taxon>Oppiidae</taxon>
        <taxon>Medioppia</taxon>
    </lineage>
</organism>
<comment type="cofactor">
    <cofactor evidence="3 4">
        <name>Zn(2+)</name>
        <dbReference type="ChEBI" id="CHEBI:29105"/>
    </cofactor>
    <text evidence="3 4">Binds 1 zinc ion per subunit.</text>
</comment>
<feature type="signal peptide" evidence="4">
    <location>
        <begin position="1"/>
        <end position="21"/>
    </location>
</feature>
<dbReference type="Pfam" id="PF01400">
    <property type="entry name" value="Astacin"/>
    <property type="match status" value="1"/>
</dbReference>
<dbReference type="GO" id="GO:0008270">
    <property type="term" value="F:zinc ion binding"/>
    <property type="evidence" value="ECO:0007669"/>
    <property type="project" value="UniProtKB-UniRule"/>
</dbReference>
<dbReference type="InterPro" id="IPR001506">
    <property type="entry name" value="Peptidase_M12A"/>
</dbReference>
<dbReference type="CDD" id="cd04280">
    <property type="entry name" value="ZnMc_astacin_like"/>
    <property type="match status" value="1"/>
</dbReference>
<keyword evidence="3 4" id="KW-0482">Metalloprotease</keyword>
<sequence length="265" mass="31276">MFIKLVNLWIILSITEYTVNAMHVNRGKIMRKYWKTARSDPYPKPLRALHNPQLFSGDIFRYRRFEARNAVPYTYWLWPKGEIPYLIDPSLEKHKGLILDSMNQFSQHTCIKFRERLSDDKHYLRIFKGSGCYATIGKDEDNPEMVSLGEGCYFSGTIVHELMHTVGFYHEQNRSDRDDYITIHWQNINELYNEEFKKLRPEENQILTPFDYNSIMLYGPLSFSKDGQSMTMQPKHEGFTMKEVYDKPGLTAMDAKAINLLYKCP</sequence>
<dbReference type="PANTHER" id="PTHR10127">
    <property type="entry name" value="DISCOIDIN, CUB, EGF, LAMININ , AND ZINC METALLOPROTEASE DOMAIN CONTAINING"/>
    <property type="match status" value="1"/>
</dbReference>
<dbReference type="Proteomes" id="UP000759131">
    <property type="component" value="Unassembled WGS sequence"/>
</dbReference>
<dbReference type="InterPro" id="IPR006026">
    <property type="entry name" value="Peptidase_Metallo"/>
</dbReference>
<gene>
    <name evidence="6" type="ORF">OSB1V03_LOCUS12776</name>
</gene>
<evidence type="ECO:0000256" key="1">
    <source>
        <dbReference type="ARBA" id="ARBA00011245"/>
    </source>
</evidence>
<proteinExistence type="predicted"/>
<evidence type="ECO:0000256" key="4">
    <source>
        <dbReference type="RuleBase" id="RU361183"/>
    </source>
</evidence>
<evidence type="ECO:0000259" key="5">
    <source>
        <dbReference type="PROSITE" id="PS51864"/>
    </source>
</evidence>
<dbReference type="PANTHER" id="PTHR10127:SF883">
    <property type="entry name" value="ZINC METALLOPROTEINASE NAS-8"/>
    <property type="match status" value="1"/>
</dbReference>
<name>A0A7R9L1X4_9ACAR</name>